<gene>
    <name evidence="1" type="ORF">SMRZ_LOCUS8210</name>
</gene>
<organism evidence="1 2">
    <name type="scientific">Schistosoma margrebowiei</name>
    <dbReference type="NCBI Taxonomy" id="48269"/>
    <lineage>
        <taxon>Eukaryota</taxon>
        <taxon>Metazoa</taxon>
        <taxon>Spiralia</taxon>
        <taxon>Lophotrochozoa</taxon>
        <taxon>Platyhelminthes</taxon>
        <taxon>Trematoda</taxon>
        <taxon>Digenea</taxon>
        <taxon>Strigeidida</taxon>
        <taxon>Schistosomatoidea</taxon>
        <taxon>Schistosomatidae</taxon>
        <taxon>Schistosoma</taxon>
    </lineage>
</organism>
<dbReference type="EMBL" id="UZAI01003495">
    <property type="protein sequence ID" value="VDO80240.1"/>
    <property type="molecule type" value="Genomic_DNA"/>
</dbReference>
<evidence type="ECO:0000313" key="2">
    <source>
        <dbReference type="Proteomes" id="UP000277204"/>
    </source>
</evidence>
<name>A0A3P7XYK1_9TREM</name>
<accession>A0A3P7XYK1</accession>
<evidence type="ECO:0000313" key="1">
    <source>
        <dbReference type="EMBL" id="VDO80240.1"/>
    </source>
</evidence>
<dbReference type="AlphaFoldDB" id="A0A3P7XYK1"/>
<dbReference type="Proteomes" id="UP000277204">
    <property type="component" value="Unassembled WGS sequence"/>
</dbReference>
<reference evidence="1 2" key="1">
    <citation type="submission" date="2018-11" db="EMBL/GenBank/DDBJ databases">
        <authorList>
            <consortium name="Pathogen Informatics"/>
        </authorList>
    </citation>
    <scope>NUCLEOTIDE SEQUENCE [LARGE SCALE GENOMIC DNA]</scope>
    <source>
        <strain evidence="1 2">Zambia</strain>
    </source>
</reference>
<proteinExistence type="predicted"/>
<keyword evidence="2" id="KW-1185">Reference proteome</keyword>
<sequence>MKFMNTVETRLLQILHYGSIQAPHHLFLYRKISRVHHILILFSGAVLNSHQRHFLMCKIFQDLTNPS</sequence>
<protein>
    <submittedName>
        <fullName evidence="1">Uncharacterized protein</fullName>
    </submittedName>
</protein>